<reference evidence="1" key="1">
    <citation type="journal article" date="2022" name="Microorganisms">
        <title>Antibiotic Susceptibility, Resistance Gene Determinants and Corresponding Genomic Regions in Lactobacillus amylovorus Isolates Derived from Wild Boars and Domestic Pigs.</title>
        <authorList>
            <person name="Moravkova M."/>
            <person name="Kostovova I."/>
            <person name="Kavanova K."/>
            <person name="Pechar R."/>
            <person name="Stanek S."/>
            <person name="Brychta A."/>
            <person name="Zeman M."/>
            <person name="Kubasova T."/>
        </authorList>
    </citation>
    <scope>NUCLEOTIDE SEQUENCE</scope>
    <source>
        <strain evidence="1">M597B</strain>
    </source>
</reference>
<organism evidence="1 2">
    <name type="scientific">Lactobacillus amylovorus</name>
    <dbReference type="NCBI Taxonomy" id="1604"/>
    <lineage>
        <taxon>Bacteria</taxon>
        <taxon>Bacillati</taxon>
        <taxon>Bacillota</taxon>
        <taxon>Bacilli</taxon>
        <taxon>Lactobacillales</taxon>
        <taxon>Lactobacillaceae</taxon>
        <taxon>Lactobacillus</taxon>
    </lineage>
</organism>
<evidence type="ECO:0000313" key="2">
    <source>
        <dbReference type="Proteomes" id="UP001141961"/>
    </source>
</evidence>
<dbReference type="RefSeq" id="WP_271327303.1">
    <property type="nucleotide sequence ID" value="NZ_JAOTHC010000048.1"/>
</dbReference>
<reference evidence="1" key="2">
    <citation type="submission" date="2022-10" db="EMBL/GenBank/DDBJ databases">
        <authorList>
            <person name="Kostovova I."/>
            <person name="Moravkova M."/>
            <person name="Pechar R."/>
        </authorList>
    </citation>
    <scope>NUCLEOTIDE SEQUENCE</scope>
    <source>
        <strain evidence="1">M597B</strain>
    </source>
</reference>
<evidence type="ECO:0008006" key="3">
    <source>
        <dbReference type="Google" id="ProtNLM"/>
    </source>
</evidence>
<dbReference type="EMBL" id="JAOTHD010000052">
    <property type="protein sequence ID" value="MDB6247649.1"/>
    <property type="molecule type" value="Genomic_DNA"/>
</dbReference>
<protein>
    <recommendedName>
        <fullName evidence="3">DUF3990 domain-containing protein</fullName>
    </recommendedName>
</protein>
<dbReference type="Proteomes" id="UP001141961">
    <property type="component" value="Unassembled WGS sequence"/>
</dbReference>
<sequence>MLYHSSTADAIDNILDNGFTELNSWPRNINFLFSDKKVKYLGNFGIGTYAFLNNPKLSEFFIKKELRNASDKHFKTIEFELKKYIEERGQRREVNVLKLCPNSPDLKYFQDYVEKYAENIKRILNKFEKVNGKSNIKIAGAVIEYFILVYLNGKKIKIDAVCGTSTTNNVFRLNIPDGIEYCIRNIKAIDKDSVKLYNESEDIERRR</sequence>
<evidence type="ECO:0000313" key="1">
    <source>
        <dbReference type="EMBL" id="MDB6247649.1"/>
    </source>
</evidence>
<dbReference type="AlphaFoldDB" id="A0AAW6BDX0"/>
<comment type="caution">
    <text evidence="1">The sequence shown here is derived from an EMBL/GenBank/DDBJ whole genome shotgun (WGS) entry which is preliminary data.</text>
</comment>
<accession>A0AAW6BDX0</accession>
<gene>
    <name evidence="1" type="ORF">ODV14_10290</name>
</gene>
<name>A0AAW6BDX0_LACAM</name>
<proteinExistence type="predicted"/>